<protein>
    <submittedName>
        <fullName evidence="1">Uncharacterized protein</fullName>
    </submittedName>
</protein>
<dbReference type="Proteomes" id="UP000824998">
    <property type="component" value="Unassembled WGS sequence"/>
</dbReference>
<accession>A0A9P7YHA0</accession>
<keyword evidence="2" id="KW-1185">Reference proteome</keyword>
<sequence length="80" mass="9475">DSLRFKHSFEREASRTLPLLVYLSYLALEEIVHPSYLLSLEYLDYLDYLTPVPITLPSIIYVYKAIKREDNTINLFNISY</sequence>
<reference evidence="1" key="1">
    <citation type="journal article" date="2021" name="IMA Fungus">
        <title>Genomic characterization of three marine fungi, including Emericellopsis atlantica sp. nov. with signatures of a generalist lifestyle and marine biomass degradation.</title>
        <authorList>
            <person name="Hagestad O.C."/>
            <person name="Hou L."/>
            <person name="Andersen J.H."/>
            <person name="Hansen E.H."/>
            <person name="Altermark B."/>
            <person name="Li C."/>
            <person name="Kuhnert E."/>
            <person name="Cox R.J."/>
            <person name="Crous P.W."/>
            <person name="Spatafora J.W."/>
            <person name="Lail K."/>
            <person name="Amirebrahimi M."/>
            <person name="Lipzen A."/>
            <person name="Pangilinan J."/>
            <person name="Andreopoulos W."/>
            <person name="Hayes R.D."/>
            <person name="Ng V."/>
            <person name="Grigoriev I.V."/>
            <person name="Jackson S.A."/>
            <person name="Sutton T.D.S."/>
            <person name="Dobson A.D.W."/>
            <person name="Rama T."/>
        </authorList>
    </citation>
    <scope>NUCLEOTIDE SEQUENCE</scope>
    <source>
        <strain evidence="1">TRa018bII</strain>
    </source>
</reference>
<comment type="caution">
    <text evidence="1">The sequence shown here is derived from an EMBL/GenBank/DDBJ whole genome shotgun (WGS) entry which is preliminary data.</text>
</comment>
<dbReference type="AlphaFoldDB" id="A0A9P7YHA0"/>
<proteinExistence type="predicted"/>
<evidence type="ECO:0000313" key="1">
    <source>
        <dbReference type="EMBL" id="KAG9233590.1"/>
    </source>
</evidence>
<organism evidence="1 2">
    <name type="scientific">Amylocarpus encephaloides</name>
    <dbReference type="NCBI Taxonomy" id="45428"/>
    <lineage>
        <taxon>Eukaryota</taxon>
        <taxon>Fungi</taxon>
        <taxon>Dikarya</taxon>
        <taxon>Ascomycota</taxon>
        <taxon>Pezizomycotina</taxon>
        <taxon>Leotiomycetes</taxon>
        <taxon>Helotiales</taxon>
        <taxon>Helotiales incertae sedis</taxon>
        <taxon>Amylocarpus</taxon>
    </lineage>
</organism>
<evidence type="ECO:0000313" key="2">
    <source>
        <dbReference type="Proteomes" id="UP000824998"/>
    </source>
</evidence>
<gene>
    <name evidence="1" type="ORF">BJ875DRAFT_378319</name>
</gene>
<name>A0A9P7YHA0_9HELO</name>
<dbReference type="EMBL" id="MU251494">
    <property type="protein sequence ID" value="KAG9233590.1"/>
    <property type="molecule type" value="Genomic_DNA"/>
</dbReference>
<feature type="non-terminal residue" evidence="1">
    <location>
        <position position="1"/>
    </location>
</feature>